<proteinExistence type="predicted"/>
<dbReference type="AlphaFoldDB" id="A0A8H4P0B9"/>
<gene>
    <name evidence="3" type="ORF">FALBO_15836</name>
</gene>
<name>A0A8H4P0B9_9HYPO</name>
<keyword evidence="4" id="KW-1185">Reference proteome</keyword>
<evidence type="ECO:0000313" key="4">
    <source>
        <dbReference type="Proteomes" id="UP000554235"/>
    </source>
</evidence>
<feature type="domain" description="Clr5" evidence="2">
    <location>
        <begin position="21"/>
        <end position="76"/>
    </location>
</feature>
<sequence>MAASKLTWVYGPTHRAKDVSNETLDEYQGIIRQLYLNQNMTRDEVLGHLKHVHGFTLSLRSPSQFSKATKRWGLYKQLRQDRTSARAPKTTIVQELGQLGEVFDIEVDVSDAVGEQGIPFQTGSRFILDSTDLKTTENKSSFSKRDTQDQQPRSINHSQRQPPIFADETLISPLNSGFRMQGNLEMVIENESLHRPMSPQGPQQRKACFEPTEGSIFDDLDHSLLPKRLRPGEHDDENMFADYLTCCYIYNDSFDYLERIVAMRTFLCPQEISCQHVNLGFFLDRLDADEEEFAHLIETCLGVYTIEDFISTSRLSPRDIKREFLQHFIKHHEWSTLEPEDNGAIKRVQKYQRAALGLVHRCRTGTVEDRTSVQEPRQMEIDSFSPLHTNIAMTNSGSLASSKATNSTSRSTSSSRARQLYLSSLTSNPTISRSLASGSSRGSSLNSFRRFQAASAAITIRLKEPQDSHMQSLNEQDTDTWSDMDDLV</sequence>
<dbReference type="EMBL" id="JAADYS010002812">
    <property type="protein sequence ID" value="KAF4454395.1"/>
    <property type="molecule type" value="Genomic_DNA"/>
</dbReference>
<organism evidence="3 4">
    <name type="scientific">Fusarium albosuccineum</name>
    <dbReference type="NCBI Taxonomy" id="1237068"/>
    <lineage>
        <taxon>Eukaryota</taxon>
        <taxon>Fungi</taxon>
        <taxon>Dikarya</taxon>
        <taxon>Ascomycota</taxon>
        <taxon>Pezizomycotina</taxon>
        <taxon>Sordariomycetes</taxon>
        <taxon>Hypocreomycetidae</taxon>
        <taxon>Hypocreales</taxon>
        <taxon>Nectriaceae</taxon>
        <taxon>Fusarium</taxon>
        <taxon>Fusarium decemcellulare species complex</taxon>
    </lineage>
</organism>
<feature type="compositionally biased region" description="Basic and acidic residues" evidence="1">
    <location>
        <begin position="137"/>
        <end position="148"/>
    </location>
</feature>
<comment type="caution">
    <text evidence="3">The sequence shown here is derived from an EMBL/GenBank/DDBJ whole genome shotgun (WGS) entry which is preliminary data.</text>
</comment>
<feature type="compositionally biased region" description="Low complexity" evidence="1">
    <location>
        <begin position="400"/>
        <end position="418"/>
    </location>
</feature>
<feature type="region of interest" description="Disordered" evidence="1">
    <location>
        <begin position="396"/>
        <end position="418"/>
    </location>
</feature>
<dbReference type="Pfam" id="PF14420">
    <property type="entry name" value="Clr5"/>
    <property type="match status" value="1"/>
</dbReference>
<protein>
    <recommendedName>
        <fullName evidence="2">Clr5 domain-containing protein</fullName>
    </recommendedName>
</protein>
<feature type="region of interest" description="Disordered" evidence="1">
    <location>
        <begin position="462"/>
        <end position="488"/>
    </location>
</feature>
<evidence type="ECO:0000313" key="3">
    <source>
        <dbReference type="EMBL" id="KAF4454395.1"/>
    </source>
</evidence>
<dbReference type="InterPro" id="IPR025676">
    <property type="entry name" value="Clr5_dom"/>
</dbReference>
<reference evidence="3 4" key="1">
    <citation type="submission" date="2020-01" db="EMBL/GenBank/DDBJ databases">
        <title>Identification and distribution of gene clusters putatively required for synthesis of sphingolipid metabolism inhibitors in phylogenetically diverse species of the filamentous fungus Fusarium.</title>
        <authorList>
            <person name="Kim H.-S."/>
            <person name="Busman M."/>
            <person name="Brown D.W."/>
            <person name="Divon H."/>
            <person name="Uhlig S."/>
            <person name="Proctor R.H."/>
        </authorList>
    </citation>
    <scope>NUCLEOTIDE SEQUENCE [LARGE SCALE GENOMIC DNA]</scope>
    <source>
        <strain evidence="3 4">NRRL 20459</strain>
    </source>
</reference>
<feature type="region of interest" description="Disordered" evidence="1">
    <location>
        <begin position="137"/>
        <end position="165"/>
    </location>
</feature>
<dbReference type="Proteomes" id="UP000554235">
    <property type="component" value="Unassembled WGS sequence"/>
</dbReference>
<feature type="compositionally biased region" description="Polar residues" evidence="1">
    <location>
        <begin position="149"/>
        <end position="161"/>
    </location>
</feature>
<evidence type="ECO:0000259" key="2">
    <source>
        <dbReference type="Pfam" id="PF14420"/>
    </source>
</evidence>
<dbReference type="OrthoDB" id="5085187at2759"/>
<evidence type="ECO:0000256" key="1">
    <source>
        <dbReference type="SAM" id="MobiDB-lite"/>
    </source>
</evidence>
<accession>A0A8H4P0B9</accession>
<feature type="compositionally biased region" description="Acidic residues" evidence="1">
    <location>
        <begin position="476"/>
        <end position="488"/>
    </location>
</feature>